<feature type="domain" description="C2H2-type" evidence="3">
    <location>
        <begin position="588"/>
        <end position="616"/>
    </location>
</feature>
<feature type="compositionally biased region" description="Low complexity" evidence="2">
    <location>
        <begin position="135"/>
        <end position="157"/>
    </location>
</feature>
<feature type="region of interest" description="Disordered" evidence="2">
    <location>
        <begin position="663"/>
        <end position="687"/>
    </location>
</feature>
<feature type="compositionally biased region" description="Basic and acidic residues" evidence="2">
    <location>
        <begin position="1280"/>
        <end position="1303"/>
    </location>
</feature>
<evidence type="ECO:0000256" key="2">
    <source>
        <dbReference type="SAM" id="MobiDB-lite"/>
    </source>
</evidence>
<organism evidence="4 5">
    <name type="scientific">Labrus bergylta</name>
    <name type="common">ballan wrasse</name>
    <dbReference type="NCBI Taxonomy" id="56723"/>
    <lineage>
        <taxon>Eukaryota</taxon>
        <taxon>Metazoa</taxon>
        <taxon>Chordata</taxon>
        <taxon>Craniata</taxon>
        <taxon>Vertebrata</taxon>
        <taxon>Euteleostomi</taxon>
        <taxon>Actinopterygii</taxon>
        <taxon>Neopterygii</taxon>
        <taxon>Teleostei</taxon>
        <taxon>Neoteleostei</taxon>
        <taxon>Acanthomorphata</taxon>
        <taxon>Eupercaria</taxon>
        <taxon>Labriformes</taxon>
        <taxon>Labridae</taxon>
        <taxon>Labrus</taxon>
    </lineage>
</organism>
<keyword evidence="5" id="KW-1185">Reference proteome</keyword>
<dbReference type="GeneTree" id="ENSGT00390000005844"/>
<feature type="region of interest" description="Disordered" evidence="2">
    <location>
        <begin position="1236"/>
        <end position="1255"/>
    </location>
</feature>
<evidence type="ECO:0000313" key="4">
    <source>
        <dbReference type="Ensembl" id="ENSLBEP00000020513.1"/>
    </source>
</evidence>
<evidence type="ECO:0000256" key="1">
    <source>
        <dbReference type="PROSITE-ProRule" id="PRU00042"/>
    </source>
</evidence>
<feature type="compositionally biased region" description="Polar residues" evidence="2">
    <location>
        <begin position="845"/>
        <end position="855"/>
    </location>
</feature>
<dbReference type="InParanoid" id="A0A3Q3FNF2"/>
<dbReference type="SUPFAM" id="SSF81995">
    <property type="entry name" value="beta-sandwich domain of Sec23/24"/>
    <property type="match status" value="1"/>
</dbReference>
<dbReference type="PROSITE" id="PS00028">
    <property type="entry name" value="ZINC_FINGER_C2H2_1"/>
    <property type="match status" value="3"/>
</dbReference>
<feature type="compositionally biased region" description="Acidic residues" evidence="2">
    <location>
        <begin position="1262"/>
        <end position="1273"/>
    </location>
</feature>
<feature type="domain" description="C2H2-type" evidence="3">
    <location>
        <begin position="1075"/>
        <end position="1103"/>
    </location>
</feature>
<keyword evidence="1" id="KW-0862">Zinc</keyword>
<dbReference type="CTD" id="54796"/>
<feature type="compositionally biased region" description="Polar residues" evidence="2">
    <location>
        <begin position="786"/>
        <end position="798"/>
    </location>
</feature>
<keyword evidence="1" id="KW-0863">Zinc-finger</keyword>
<dbReference type="GO" id="GO:0048066">
    <property type="term" value="P:developmental pigmentation"/>
    <property type="evidence" value="ECO:0007669"/>
    <property type="project" value="Ensembl"/>
</dbReference>
<dbReference type="GO" id="GO:0039020">
    <property type="term" value="P:pronephric nephron tubule development"/>
    <property type="evidence" value="ECO:0007669"/>
    <property type="project" value="Ensembl"/>
</dbReference>
<dbReference type="Gene3D" id="3.30.160.60">
    <property type="entry name" value="Classic Zinc Finger"/>
    <property type="match status" value="2"/>
</dbReference>
<dbReference type="InterPro" id="IPR013087">
    <property type="entry name" value="Znf_C2H2_type"/>
</dbReference>
<dbReference type="Ensembl" id="ENSLBET00000021636.1">
    <property type="protein sequence ID" value="ENSLBEP00000020513.1"/>
    <property type="gene ID" value="ENSLBEG00000015768.1"/>
</dbReference>
<dbReference type="PANTHER" id="PTHR15021:SF2">
    <property type="entry name" value="ZINC FINGER PROTEIN BASONUCLIN-2"/>
    <property type="match status" value="1"/>
</dbReference>
<dbReference type="GO" id="GO:0005634">
    <property type="term" value="C:nucleus"/>
    <property type="evidence" value="ECO:0007669"/>
    <property type="project" value="Ensembl"/>
</dbReference>
<dbReference type="SMART" id="SM00355">
    <property type="entry name" value="ZnF_C2H2"/>
    <property type="match status" value="6"/>
</dbReference>
<protein>
    <submittedName>
        <fullName evidence="4">Basonuclin zinc finger protein 2</fullName>
    </submittedName>
</protein>
<feature type="compositionally biased region" description="Basic and acidic residues" evidence="2">
    <location>
        <begin position="30"/>
        <end position="39"/>
    </location>
</feature>
<feature type="compositionally biased region" description="Basic and acidic residues" evidence="2">
    <location>
        <begin position="983"/>
        <end position="993"/>
    </location>
</feature>
<dbReference type="GeneID" id="109980520"/>
<feature type="compositionally biased region" description="Basic and acidic residues" evidence="2">
    <location>
        <begin position="46"/>
        <end position="69"/>
    </location>
</feature>
<feature type="region of interest" description="Disordered" evidence="2">
    <location>
        <begin position="1"/>
        <end position="79"/>
    </location>
</feature>
<evidence type="ECO:0000259" key="3">
    <source>
        <dbReference type="PROSITE" id="PS50157"/>
    </source>
</evidence>
<dbReference type="Proteomes" id="UP000261660">
    <property type="component" value="Unplaced"/>
</dbReference>
<feature type="compositionally biased region" description="Polar residues" evidence="2">
    <location>
        <begin position="19"/>
        <end position="28"/>
    </location>
</feature>
<accession>A0A3Q3FNF2</accession>
<feature type="region of interest" description="Disordered" evidence="2">
    <location>
        <begin position="836"/>
        <end position="1004"/>
    </location>
</feature>
<feature type="region of interest" description="Disordered" evidence="2">
    <location>
        <begin position="459"/>
        <end position="585"/>
    </location>
</feature>
<keyword evidence="1" id="KW-0479">Metal-binding</keyword>
<feature type="compositionally biased region" description="Basic residues" evidence="2">
    <location>
        <begin position="7"/>
        <end position="16"/>
    </location>
</feature>
<feature type="compositionally biased region" description="Pro residues" evidence="2">
    <location>
        <begin position="114"/>
        <end position="123"/>
    </location>
</feature>
<feature type="compositionally biased region" description="Low complexity" evidence="2">
    <location>
        <begin position="515"/>
        <end position="543"/>
    </location>
</feature>
<dbReference type="FunCoup" id="A0A3Q3FNF2">
    <property type="interactions" value="1449"/>
</dbReference>
<evidence type="ECO:0000313" key="5">
    <source>
        <dbReference type="Proteomes" id="UP000261660"/>
    </source>
</evidence>
<reference evidence="4" key="2">
    <citation type="submission" date="2025-09" db="UniProtKB">
        <authorList>
            <consortium name="Ensembl"/>
        </authorList>
    </citation>
    <scope>IDENTIFICATION</scope>
</reference>
<feature type="compositionally biased region" description="Polar residues" evidence="2">
    <location>
        <begin position="663"/>
        <end position="681"/>
    </location>
</feature>
<feature type="compositionally biased region" description="Basic and acidic residues" evidence="2">
    <location>
        <begin position="896"/>
        <end position="905"/>
    </location>
</feature>
<proteinExistence type="predicted"/>
<feature type="compositionally biased region" description="Polar residues" evidence="2">
    <location>
        <begin position="459"/>
        <end position="484"/>
    </location>
</feature>
<name>A0A3Q3FNF2_9LABR</name>
<dbReference type="InterPro" id="IPR036236">
    <property type="entry name" value="Znf_C2H2_sf"/>
</dbReference>
<feature type="region of interest" description="Disordered" evidence="2">
    <location>
        <begin position="93"/>
        <end position="189"/>
    </location>
</feature>
<dbReference type="GO" id="GO:0008270">
    <property type="term" value="F:zinc ion binding"/>
    <property type="evidence" value="ECO:0007669"/>
    <property type="project" value="UniProtKB-KW"/>
</dbReference>
<feature type="region of interest" description="Disordered" evidence="2">
    <location>
        <begin position="1375"/>
        <end position="1394"/>
    </location>
</feature>
<reference evidence="4" key="1">
    <citation type="submission" date="2025-08" db="UniProtKB">
        <authorList>
            <consortium name="Ensembl"/>
        </authorList>
    </citation>
    <scope>IDENTIFICATION</scope>
</reference>
<feature type="compositionally biased region" description="Polar residues" evidence="2">
    <location>
        <begin position="165"/>
        <end position="183"/>
    </location>
</feature>
<dbReference type="PANTHER" id="PTHR15021">
    <property type="entry name" value="DISCONNECTED-RELATED"/>
    <property type="match status" value="1"/>
</dbReference>
<dbReference type="SUPFAM" id="SSF57667">
    <property type="entry name" value="beta-beta-alpha zinc fingers"/>
    <property type="match status" value="1"/>
</dbReference>
<feature type="compositionally biased region" description="Low complexity" evidence="2">
    <location>
        <begin position="856"/>
        <end position="868"/>
    </location>
</feature>
<dbReference type="PROSITE" id="PS50157">
    <property type="entry name" value="ZINC_FINGER_C2H2_2"/>
    <property type="match status" value="3"/>
</dbReference>
<dbReference type="GO" id="GO:0006355">
    <property type="term" value="P:regulation of DNA-templated transcription"/>
    <property type="evidence" value="ECO:0007669"/>
    <property type="project" value="TreeGrafter"/>
</dbReference>
<dbReference type="InterPro" id="IPR040436">
    <property type="entry name" value="Disconnected-like"/>
</dbReference>
<dbReference type="Pfam" id="PF00096">
    <property type="entry name" value="zf-C2H2"/>
    <property type="match status" value="2"/>
</dbReference>
<sequence>MLALTHTRAHTQRLRRSAQFLSGCSRVQRSPRERERERGQAAQTSREGHTEREGERERRERERSGRQGELDSWWLTPTPHLHFAGTDTELMSEEAELDVRGSECDTVPQEPSTDPEPPRPPPAKSDRPTGTAGVSTSIPSSSHSSSTTITTTSSSRSGLGGVSIVCSSSEGAGESSMQFSTRPPSAEQPGFMGTWQQQSTDSNLLYRMSQQAIRCTLVNCTCECFQPGKIHLRTCDQCKHGWVAHALDKLSTQHLYHPTQVEIVQCNVVFDISSLMLYGTQAVPVRLKILLDRLFSVLKQEEVLHILHGLGWTLRDYVRGYILQDAAGKVLDRWTIMSREEEIITLQQFLRFGETKSIVELMAIQEKEGQAVTVPSSKTDSGIRTFIESNNRARSPGLLTHLENSSPSSIHHFENIPNSLAFLLPFQYINPVSAPMLGLPPNGLPMEQSALRLREPSLPNQGEQLETSESEVSLSPFRTGQSPSRGALGGMNNNIEPKTEPNNRASPISPTPSTQQAQQQQQQQTQLQQQQQGQQQSQNQPQQNSLSDHQVHHHFVKDEHSKSISHASFSSKMHRMRRMGSTSRKGRVCCNSCGKTFYDKGTLKIHYNAVHLKIKHRCTIEGCNMVFSSLRSRNRHSANPNPRLHMPMLRNNRDKDLIRSNSAPGTPVISSTKNGGFTLTSPGRPPLGFSTPPVDPMLQSPLQSPLMFPTLKSVQPVQPVPPFYRTLLSPADLVSPPVSLPTSPILPTTTNSTSLMDQQQHILAAVASHNNVHVSDIGPMSHRLHTSSANHDFTTGISDPTPKKKPRKSSMPVKIEKEVIDVADEYDDKDDDDDCHLHHNHHNHQSSILHNNVKMNGNCNSNNNSGVGNHSGGSGQQSPSQDEMSPGLVMRGTMRQSEDECREGTGSDSRGGNDLQGSGELRCMDSFTSEDQDHERDFENESETSDSKMFFRDELIDVDEQQKHIRGRRGLDPEQDDEGGEEANLRKEMEGKGHSSPHQPPIKIKEELNDPTYDMFCMGQYGLYNGGMAAAAAAAASMAALHESFISSMGYGASPPKFPSSQSPEGDPCSSPDPKICYVCKKSFKSSYSMKLHYKNVHLKEMHVCTVAGCNAAFPSRRSRDRHSSNINLHRKLLTKELDDIVLDPQLTPLPKDLRAELLAKIYAGHHMGMDPMARMGMGGASLGPTGLNHHVRSPMSIDYPHHPLNQNLRYHHTNGFSRGQPEDYMVLDLSTTSSVQSSSSIHSSHESDEGSDEGILLDDLEGEEGEEEEEEGNSAGEDCSQRAEGRAEGRNLDETGELRGDGQGEGMETSSSPFLLSSTGGNIGSGGILCNICHKMYSNKGTLRVHYKTVHLREMHKCKIPGCNMVFSSVRSRNRHSQNPNLHKNMPFSTIID</sequence>
<feature type="compositionally biased region" description="Basic and acidic residues" evidence="2">
    <location>
        <begin position="931"/>
        <end position="963"/>
    </location>
</feature>
<dbReference type="Pfam" id="PF12874">
    <property type="entry name" value="zf-met"/>
    <property type="match status" value="1"/>
</dbReference>
<dbReference type="RefSeq" id="XP_065813412.1">
    <property type="nucleotide sequence ID" value="XM_065957340.1"/>
</dbReference>
<feature type="region of interest" description="Disordered" evidence="2">
    <location>
        <begin position="1262"/>
        <end position="1314"/>
    </location>
</feature>
<feature type="region of interest" description="Disordered" evidence="2">
    <location>
        <begin position="780"/>
        <end position="817"/>
    </location>
</feature>
<feature type="compositionally biased region" description="Polar residues" evidence="2">
    <location>
        <begin position="491"/>
        <end position="514"/>
    </location>
</feature>
<feature type="domain" description="C2H2-type" evidence="3">
    <location>
        <begin position="1329"/>
        <end position="1357"/>
    </location>
</feature>